<dbReference type="PANTHER" id="PTHR31669:SF283">
    <property type="entry name" value="PROTEIN FAR1-RELATED SEQUENCE"/>
    <property type="match status" value="1"/>
</dbReference>
<keyword evidence="10" id="KW-1185">Reference proteome</keyword>
<dbReference type="GO" id="GO:0005634">
    <property type="term" value="C:nucleus"/>
    <property type="evidence" value="ECO:0007669"/>
    <property type="project" value="UniProtKB-SubCell"/>
</dbReference>
<comment type="caution">
    <text evidence="9">The sequence shown here is derived from an EMBL/GenBank/DDBJ whole genome shotgun (WGS) entry which is preliminary data.</text>
</comment>
<dbReference type="PROSITE" id="PS50966">
    <property type="entry name" value="ZF_SWIM"/>
    <property type="match status" value="1"/>
</dbReference>
<evidence type="ECO:0000313" key="10">
    <source>
        <dbReference type="Proteomes" id="UP001140949"/>
    </source>
</evidence>
<evidence type="ECO:0000259" key="8">
    <source>
        <dbReference type="PROSITE" id="PS50966"/>
    </source>
</evidence>
<evidence type="ECO:0000256" key="7">
    <source>
        <dbReference type="SAM" id="MobiDB-lite"/>
    </source>
</evidence>
<dbReference type="InterPro" id="IPR018289">
    <property type="entry name" value="MULE_transposase_dom"/>
</dbReference>
<dbReference type="InterPro" id="IPR006564">
    <property type="entry name" value="Znf_PMZ"/>
</dbReference>
<evidence type="ECO:0000256" key="5">
    <source>
        <dbReference type="PROSITE-ProRule" id="PRU00325"/>
    </source>
</evidence>
<dbReference type="Pfam" id="PF10551">
    <property type="entry name" value="MULE"/>
    <property type="match status" value="1"/>
</dbReference>
<accession>A0AAX6DS73</accession>
<evidence type="ECO:0000256" key="4">
    <source>
        <dbReference type="ARBA" id="ARBA00022833"/>
    </source>
</evidence>
<dbReference type="GO" id="GO:0006355">
    <property type="term" value="P:regulation of DNA-templated transcription"/>
    <property type="evidence" value="ECO:0007669"/>
    <property type="project" value="UniProtKB-UniRule"/>
</dbReference>
<keyword evidence="2 6" id="KW-0479">Metal-binding</keyword>
<dbReference type="Proteomes" id="UP001140949">
    <property type="component" value="Unassembled WGS sequence"/>
</dbReference>
<keyword evidence="6" id="KW-0539">Nucleus</keyword>
<evidence type="ECO:0000313" key="9">
    <source>
        <dbReference type="EMBL" id="KAJ6794667.1"/>
    </source>
</evidence>
<feature type="region of interest" description="Disordered" evidence="7">
    <location>
        <begin position="1"/>
        <end position="40"/>
    </location>
</feature>
<dbReference type="AlphaFoldDB" id="A0AAX6DS73"/>
<comment type="similarity">
    <text evidence="1 6">Belongs to the FHY3/FAR1 family.</text>
</comment>
<keyword evidence="3 5" id="KW-0863">Zinc-finger</keyword>
<dbReference type="SMART" id="SM00575">
    <property type="entry name" value="ZnF_PMZ"/>
    <property type="match status" value="1"/>
</dbReference>
<dbReference type="InterPro" id="IPR031052">
    <property type="entry name" value="FHY3/FAR1"/>
</dbReference>
<keyword evidence="4 6" id="KW-0862">Zinc</keyword>
<reference evidence="9" key="2">
    <citation type="submission" date="2023-04" db="EMBL/GenBank/DDBJ databases">
        <authorList>
            <person name="Bruccoleri R.E."/>
            <person name="Oakeley E.J."/>
            <person name="Faust A.-M."/>
            <person name="Dessus-Babus S."/>
            <person name="Altorfer M."/>
            <person name="Burckhardt D."/>
            <person name="Oertli M."/>
            <person name="Naumann U."/>
            <person name="Petersen F."/>
            <person name="Wong J."/>
        </authorList>
    </citation>
    <scope>NUCLEOTIDE SEQUENCE</scope>
    <source>
        <strain evidence="9">GSM-AAB239-AS_SAM_17_03QT</strain>
        <tissue evidence="9">Leaf</tissue>
    </source>
</reference>
<dbReference type="Pfam" id="PF03101">
    <property type="entry name" value="FAR1"/>
    <property type="match status" value="1"/>
</dbReference>
<evidence type="ECO:0000256" key="2">
    <source>
        <dbReference type="ARBA" id="ARBA00022723"/>
    </source>
</evidence>
<dbReference type="EMBL" id="JANAVB010042217">
    <property type="protein sequence ID" value="KAJ6794667.1"/>
    <property type="molecule type" value="Genomic_DNA"/>
</dbReference>
<feature type="compositionally biased region" description="Basic and acidic residues" evidence="7">
    <location>
        <begin position="1"/>
        <end position="27"/>
    </location>
</feature>
<sequence length="864" mass="98985">MGSEKNKQGQVEKHVSSAEETLKEENVHNGSRSGQDYVGGTEVVLPPSKGMSFDCYEDLLVYYKKYAKQEGFLVRKRSSKGSEDGTFKFVTLCCTREGRSQPSHRNILKSNPVTTTGCNAKLNATVRVDGKCKVNSVKLEHNHTLSPGIVEFHPQSRFGSCKKRRLDLNDQAGVSKSPISFAVESNGHEKEKTKWLRLGMGDAEAIFNYFILQQDKRSNFFYSVDFDEEARLRNLFWADARSRAAYEAFGDVITFDTTNLVNNYEVPFALFVGVNHHGQYVLFGCALVSDEGINSYTWLFQKFLACMSGRAPKAIVTDHDKFINEAVEKVFPEARHRLCLYNIIKKIPENLIGHSKYKQMKKTLKSIVHDSITCDEFEERWKLMIEEYNLHENEWLKGLYDERSRWVPVYVKDNFWAGMSTTKRSDSMHGFFDGYVNSKTTLKQFLEQYASALKSKVKEEIDADCNSFKSLQQCISKYDIEKQFQEVYTKGKFKEFQEELSQKMYCQVQFIKKEGSVSTYKVVEDEENSERNNGAEYLVNFNEEECELRCLCRLFEFRGILCRHVISVLVFTKVKSVPARYILERWRKDLKRAHMKIKLSYDGLDEKPEAQRYIKMCNEFEEVAELAAESDETCTMVMHLVHELKVKLSGNETAPDGNVNLKEKNEIPCPSTVRRRGRPPTKGKESKEDLFLRNKKTEQKRPVIKEIGPNELRGFSRSPDALDQSTDIRSQETEKVMPDIRTQETEKIHSSTLSGGTYVSPPAQVHGSGYGTVNHCNTIVYATPLQAHRNQTWRDQQISGDISTSSAHINHAQGVPYQIWGRGFVGNQQQPYHQALPSHMDLLHAQEKRKQLASPSSSDTEPLP</sequence>
<protein>
    <recommendedName>
        <fullName evidence="6">Protein FAR1-RELATED SEQUENCE</fullName>
    </recommendedName>
</protein>
<evidence type="ECO:0000256" key="1">
    <source>
        <dbReference type="ARBA" id="ARBA00005889"/>
    </source>
</evidence>
<organism evidence="9 10">
    <name type="scientific">Iris pallida</name>
    <name type="common">Sweet iris</name>
    <dbReference type="NCBI Taxonomy" id="29817"/>
    <lineage>
        <taxon>Eukaryota</taxon>
        <taxon>Viridiplantae</taxon>
        <taxon>Streptophyta</taxon>
        <taxon>Embryophyta</taxon>
        <taxon>Tracheophyta</taxon>
        <taxon>Spermatophyta</taxon>
        <taxon>Magnoliopsida</taxon>
        <taxon>Liliopsida</taxon>
        <taxon>Asparagales</taxon>
        <taxon>Iridaceae</taxon>
        <taxon>Iridoideae</taxon>
        <taxon>Irideae</taxon>
        <taxon>Iris</taxon>
    </lineage>
</organism>
<dbReference type="Pfam" id="PF04434">
    <property type="entry name" value="SWIM"/>
    <property type="match status" value="1"/>
</dbReference>
<evidence type="ECO:0000256" key="3">
    <source>
        <dbReference type="ARBA" id="ARBA00022771"/>
    </source>
</evidence>
<dbReference type="InterPro" id="IPR004330">
    <property type="entry name" value="FAR1_DNA_bnd_dom"/>
</dbReference>
<dbReference type="InterPro" id="IPR007527">
    <property type="entry name" value="Znf_SWIM"/>
</dbReference>
<proteinExistence type="inferred from homology"/>
<name>A0AAX6DS73_IRIPA</name>
<dbReference type="PANTHER" id="PTHR31669">
    <property type="entry name" value="PROTEIN FAR1-RELATED SEQUENCE 10-RELATED"/>
    <property type="match status" value="1"/>
</dbReference>
<gene>
    <name evidence="9" type="ORF">M6B38_230075</name>
</gene>
<reference evidence="9" key="1">
    <citation type="journal article" date="2023" name="GigaByte">
        <title>Genome assembly of the bearded iris, Iris pallida Lam.</title>
        <authorList>
            <person name="Bruccoleri R.E."/>
            <person name="Oakeley E.J."/>
            <person name="Faust A.M.E."/>
            <person name="Altorfer M."/>
            <person name="Dessus-Babus S."/>
            <person name="Burckhardt D."/>
            <person name="Oertli M."/>
            <person name="Naumann U."/>
            <person name="Petersen F."/>
            <person name="Wong J."/>
        </authorList>
    </citation>
    <scope>NUCLEOTIDE SEQUENCE</scope>
    <source>
        <strain evidence="9">GSM-AAB239-AS_SAM_17_03QT</strain>
    </source>
</reference>
<feature type="domain" description="SWIM-type" evidence="8">
    <location>
        <begin position="537"/>
        <end position="573"/>
    </location>
</feature>
<comment type="function">
    <text evidence="6">Putative transcription activator involved in regulating light control of development.</text>
</comment>
<comment type="subcellular location">
    <subcellularLocation>
        <location evidence="6">Nucleus</location>
    </subcellularLocation>
</comment>
<dbReference type="GO" id="GO:0008270">
    <property type="term" value="F:zinc ion binding"/>
    <property type="evidence" value="ECO:0007669"/>
    <property type="project" value="UniProtKB-UniRule"/>
</dbReference>
<evidence type="ECO:0000256" key="6">
    <source>
        <dbReference type="RuleBase" id="RU367018"/>
    </source>
</evidence>